<sequence>MVGLCEGGNEPPGSLKAIGRLAGQLIRSCVRACVGSPFGLWFLPRFSTAMGLKPDGLWLVLGINPFDLITWLGFSEVFPNQKANAGVAQITTYTVTMTAIDSSSSFVPIPLQRDVIVVHRSGEIQNTLFAKHGITVNAAAYIETLVKLRRALRDKRHNIYADDVKFLHDNARPHVAASVREKINTFGWEVLQHPPYIMAFTTLKFTGTFFFPQVVVITEDVQNVHLLLEYRPHIDVSLICEHDPKLQEYCVCPQDMPQFDFDGIPNQAPETNKPMILNCPTNRNREGSDQVSVEDKQLGHLYLSIDQETFDPSTGEVCRSAIMQEVNVLTIDQWSVF</sequence>
<dbReference type="PANTHER" id="PTHR46060">
    <property type="entry name" value="MARINER MOS1 TRANSPOSASE-LIKE PROTEIN"/>
    <property type="match status" value="1"/>
</dbReference>
<keyword evidence="2" id="KW-1185">Reference proteome</keyword>
<comment type="caution">
    <text evidence="1">The sequence shown here is derived from an EMBL/GenBank/DDBJ whole genome shotgun (WGS) entry which is preliminary data.</text>
</comment>
<dbReference type="InterPro" id="IPR052709">
    <property type="entry name" value="Transposase-MT_Hybrid"/>
</dbReference>
<proteinExistence type="predicted"/>
<dbReference type="EMBL" id="JAJSOF020000005">
    <property type="protein sequence ID" value="KAJ4448056.1"/>
    <property type="molecule type" value="Genomic_DNA"/>
</dbReference>
<reference evidence="1 2" key="1">
    <citation type="journal article" date="2022" name="Allergy">
        <title>Genome assembly and annotation of Periplaneta americana reveal a comprehensive cockroach allergen profile.</title>
        <authorList>
            <person name="Wang L."/>
            <person name="Xiong Q."/>
            <person name="Saelim N."/>
            <person name="Wang L."/>
            <person name="Nong W."/>
            <person name="Wan A.T."/>
            <person name="Shi M."/>
            <person name="Liu X."/>
            <person name="Cao Q."/>
            <person name="Hui J.H.L."/>
            <person name="Sookrung N."/>
            <person name="Leung T.F."/>
            <person name="Tungtrongchitr A."/>
            <person name="Tsui S.K.W."/>
        </authorList>
    </citation>
    <scope>NUCLEOTIDE SEQUENCE [LARGE SCALE GENOMIC DNA]</scope>
    <source>
        <strain evidence="1">PWHHKU_190912</strain>
    </source>
</reference>
<gene>
    <name evidence="1" type="ORF">ANN_10068</name>
</gene>
<organism evidence="1 2">
    <name type="scientific">Periplaneta americana</name>
    <name type="common">American cockroach</name>
    <name type="synonym">Blatta americana</name>
    <dbReference type="NCBI Taxonomy" id="6978"/>
    <lineage>
        <taxon>Eukaryota</taxon>
        <taxon>Metazoa</taxon>
        <taxon>Ecdysozoa</taxon>
        <taxon>Arthropoda</taxon>
        <taxon>Hexapoda</taxon>
        <taxon>Insecta</taxon>
        <taxon>Pterygota</taxon>
        <taxon>Neoptera</taxon>
        <taxon>Polyneoptera</taxon>
        <taxon>Dictyoptera</taxon>
        <taxon>Blattodea</taxon>
        <taxon>Blattoidea</taxon>
        <taxon>Blattidae</taxon>
        <taxon>Blattinae</taxon>
        <taxon>Periplaneta</taxon>
    </lineage>
</organism>
<dbReference type="Gene3D" id="3.30.420.10">
    <property type="entry name" value="Ribonuclease H-like superfamily/Ribonuclease H"/>
    <property type="match status" value="1"/>
</dbReference>
<protein>
    <recommendedName>
        <fullName evidence="3">Mariner Mos1 transposase</fullName>
    </recommendedName>
</protein>
<name>A0ABQ8TPI7_PERAM</name>
<evidence type="ECO:0000313" key="1">
    <source>
        <dbReference type="EMBL" id="KAJ4448056.1"/>
    </source>
</evidence>
<dbReference type="Proteomes" id="UP001148838">
    <property type="component" value="Unassembled WGS sequence"/>
</dbReference>
<dbReference type="InterPro" id="IPR036397">
    <property type="entry name" value="RNaseH_sf"/>
</dbReference>
<accession>A0ABQ8TPI7</accession>
<evidence type="ECO:0008006" key="3">
    <source>
        <dbReference type="Google" id="ProtNLM"/>
    </source>
</evidence>
<evidence type="ECO:0000313" key="2">
    <source>
        <dbReference type="Proteomes" id="UP001148838"/>
    </source>
</evidence>
<dbReference type="PANTHER" id="PTHR46060:SF1">
    <property type="entry name" value="MARINER MOS1 TRANSPOSASE-LIKE PROTEIN"/>
    <property type="match status" value="1"/>
</dbReference>